<protein>
    <submittedName>
        <fullName evidence="1">Uncharacterized protein</fullName>
    </submittedName>
</protein>
<dbReference type="EMBL" id="AB366653">
    <property type="protein sequence ID" value="BAG41606.1"/>
    <property type="molecule type" value="Genomic_DNA"/>
</dbReference>
<evidence type="ECO:0000313" key="1">
    <source>
        <dbReference type="EMBL" id="BAG41606.1"/>
    </source>
</evidence>
<reference evidence="1 2" key="1">
    <citation type="journal article" date="2010" name="Virology">
        <title>A jumbo phage infecting the phytopathogen Ralstonia solanacearum defines a new lineage of the Myoviridae family.</title>
        <authorList>
            <person name="Yamada T."/>
            <person name="Satoh S."/>
            <person name="Ishikawa H."/>
            <person name="Fujiwara A."/>
            <person name="Kawasaki T."/>
            <person name="Fujie M."/>
            <person name="Ogata H."/>
        </authorList>
    </citation>
    <scope>NUCLEOTIDE SEQUENCE [LARGE SCALE GENOMIC DNA]</scope>
</reference>
<dbReference type="RefSeq" id="YP_001950036.1">
    <property type="nucleotide sequence ID" value="NC_010811.2"/>
</dbReference>
<dbReference type="GeneID" id="6370039"/>
<name>B2ZY30_9CAUD</name>
<organism evidence="1 2">
    <name type="scientific">Ralstonia phage phiRSL1</name>
    <dbReference type="NCBI Taxonomy" id="1980924"/>
    <lineage>
        <taxon>Viruses</taxon>
        <taxon>Duplodnaviria</taxon>
        <taxon>Heunggongvirae</taxon>
        <taxon>Uroviricota</taxon>
        <taxon>Caudoviricetes</taxon>
        <taxon>Mieseafarmvirus</taxon>
        <taxon>Mieseafarmvirus RSL1</taxon>
    </lineage>
</organism>
<sequence>MIGQRTQSLSLPNTSMAQSYVRLYLVPQGNTQPVIDVPLGNLVLSGGQFQHAQTAPTITLVEPSISSQFQTGTEPSSLAALVTSQQQEVRICWREVVAQQTNPDTGVIEVPDPSGGNCVCGVTCLGPDLAYVQVQNIIS</sequence>
<accession>B2ZY30</accession>
<evidence type="ECO:0000313" key="2">
    <source>
        <dbReference type="Proteomes" id="UP000001034"/>
    </source>
</evidence>
<dbReference type="Proteomes" id="UP000001034">
    <property type="component" value="Segment"/>
</dbReference>
<dbReference type="KEGG" id="vg:6370039"/>
<keyword evidence="2" id="KW-1185">Reference proteome</keyword>
<proteinExistence type="predicted"/>